<dbReference type="EMBL" id="AAMO01000018">
    <property type="protein sequence ID" value="EAQ01119.1"/>
    <property type="molecule type" value="Genomic_DNA"/>
</dbReference>
<organism evidence="2 3">
    <name type="scientific">Pseudooceanicola batsensis (strain ATCC BAA-863 / DSM 15984 / KCTC 12145 / HTCC2597)</name>
    <name type="common">Oceanicola batsensis</name>
    <dbReference type="NCBI Taxonomy" id="252305"/>
    <lineage>
        <taxon>Bacteria</taxon>
        <taxon>Pseudomonadati</taxon>
        <taxon>Pseudomonadota</taxon>
        <taxon>Alphaproteobacteria</taxon>
        <taxon>Rhodobacterales</taxon>
        <taxon>Paracoccaceae</taxon>
        <taxon>Pseudooceanicola</taxon>
    </lineage>
</organism>
<dbReference type="HOGENOM" id="CLU_3027824_0_0_5"/>
<feature type="region of interest" description="Disordered" evidence="1">
    <location>
        <begin position="27"/>
        <end position="55"/>
    </location>
</feature>
<evidence type="ECO:0000256" key="1">
    <source>
        <dbReference type="SAM" id="MobiDB-lite"/>
    </source>
</evidence>
<evidence type="ECO:0000313" key="3">
    <source>
        <dbReference type="Proteomes" id="UP000004318"/>
    </source>
</evidence>
<feature type="compositionally biased region" description="Gly residues" evidence="1">
    <location>
        <begin position="45"/>
        <end position="55"/>
    </location>
</feature>
<dbReference type="AlphaFoldDB" id="A3U3Y3"/>
<dbReference type="Proteomes" id="UP000004318">
    <property type="component" value="Unassembled WGS sequence"/>
</dbReference>
<dbReference type="STRING" id="252305.OB2597_14214"/>
<proteinExistence type="predicted"/>
<keyword evidence="3" id="KW-1185">Reference proteome</keyword>
<reference evidence="2 3" key="1">
    <citation type="journal article" date="2010" name="J. Bacteriol.">
        <title>Genome sequences of Oceanicola granulosus HTCC2516(T) and Oceanicola batsensis HTCC2597(TDelta).</title>
        <authorList>
            <person name="Thrash J.C."/>
            <person name="Cho J.C."/>
            <person name="Vergin K.L."/>
            <person name="Giovannoni S.J."/>
        </authorList>
    </citation>
    <scope>NUCLEOTIDE SEQUENCE [LARGE SCALE GENOMIC DNA]</scope>
    <source>
        <strain evidence="3">ATCC BAA-863 / DSM 15984 / KCTC 12145 / HTCC2597</strain>
    </source>
</reference>
<evidence type="ECO:0000313" key="2">
    <source>
        <dbReference type="EMBL" id="EAQ01119.1"/>
    </source>
</evidence>
<gene>
    <name evidence="2" type="ORF">OB2597_14214</name>
</gene>
<sequence>MRGTGNHRAAGAGLLFLAAMSGAAGWSLGAFGPDPRGPPGPAGATTGGGAPLPAP</sequence>
<name>A3U3Y3_PSEBH</name>
<protein>
    <submittedName>
        <fullName evidence="2">Uncharacterized protein</fullName>
    </submittedName>
</protein>
<accession>A3U3Y3</accession>
<comment type="caution">
    <text evidence="2">The sequence shown here is derived from an EMBL/GenBank/DDBJ whole genome shotgun (WGS) entry which is preliminary data.</text>
</comment>